<organism evidence="3 4">
    <name type="scientific">Nitrospina watsonii</name>
    <dbReference type="NCBI Taxonomy" id="1323948"/>
    <lineage>
        <taxon>Bacteria</taxon>
        <taxon>Pseudomonadati</taxon>
        <taxon>Nitrospinota/Tectimicrobiota group</taxon>
        <taxon>Nitrospinota</taxon>
        <taxon>Nitrospinia</taxon>
        <taxon>Nitrospinales</taxon>
        <taxon>Nitrospinaceae</taxon>
        <taxon>Nitrospina</taxon>
    </lineage>
</organism>
<accession>A0ABN8VYG6</accession>
<dbReference type="PROSITE" id="PS50937">
    <property type="entry name" value="HTH_MERR_2"/>
    <property type="match status" value="1"/>
</dbReference>
<dbReference type="SUPFAM" id="SSF46955">
    <property type="entry name" value="Putative DNA-binding domain"/>
    <property type="match status" value="1"/>
</dbReference>
<protein>
    <submittedName>
        <fullName evidence="3">Mercuric resistance operon regulatory protein</fullName>
    </submittedName>
</protein>
<dbReference type="Proteomes" id="UP001157733">
    <property type="component" value="Chromosome"/>
</dbReference>
<gene>
    <name evidence="3" type="primary">merR</name>
    <name evidence="3" type="ORF">NSPWAT_0235</name>
</gene>
<proteinExistence type="predicted"/>
<dbReference type="CDD" id="cd04770">
    <property type="entry name" value="HTH_HMRTR"/>
    <property type="match status" value="1"/>
</dbReference>
<dbReference type="EMBL" id="OX336137">
    <property type="protein sequence ID" value="CAI2717094.1"/>
    <property type="molecule type" value="Genomic_DNA"/>
</dbReference>
<dbReference type="InterPro" id="IPR009061">
    <property type="entry name" value="DNA-bd_dom_put_sf"/>
</dbReference>
<dbReference type="RefSeq" id="WP_282010060.1">
    <property type="nucleotide sequence ID" value="NZ_OX336137.1"/>
</dbReference>
<dbReference type="Gene3D" id="1.10.1660.10">
    <property type="match status" value="1"/>
</dbReference>
<dbReference type="PROSITE" id="PS00552">
    <property type="entry name" value="HTH_MERR_1"/>
    <property type="match status" value="1"/>
</dbReference>
<reference evidence="3 4" key="1">
    <citation type="submission" date="2022-09" db="EMBL/GenBank/DDBJ databases">
        <authorList>
            <person name="Kop L."/>
        </authorList>
    </citation>
    <scope>NUCLEOTIDE SEQUENCE [LARGE SCALE GENOMIC DNA]</scope>
    <source>
        <strain evidence="3 4">347</strain>
    </source>
</reference>
<dbReference type="PANTHER" id="PTHR30204:SF92">
    <property type="entry name" value="HTH-TYPE TRANSCRIPTIONAL REGULATOR ZNTR"/>
    <property type="match status" value="1"/>
</dbReference>
<sequence length="140" mass="16386">MYTRSKLAQQCGINIEVLRYYEKKGLIQPPARSPSGYRLYTEDYIHRIRFIRNAKEVGFTLSEISELLRLRTTRTRQCRTVMTQAEKKLTEVDQKIQSLQSIKKALKGLILKCQKTVPSEECPILTSFDSGKRSRRNRME</sequence>
<evidence type="ECO:0000259" key="2">
    <source>
        <dbReference type="PROSITE" id="PS50937"/>
    </source>
</evidence>
<evidence type="ECO:0000313" key="3">
    <source>
        <dbReference type="EMBL" id="CAI2717094.1"/>
    </source>
</evidence>
<dbReference type="InterPro" id="IPR047057">
    <property type="entry name" value="MerR_fam"/>
</dbReference>
<dbReference type="PANTHER" id="PTHR30204">
    <property type="entry name" value="REDOX-CYCLING DRUG-SENSING TRANSCRIPTIONAL ACTIVATOR SOXR"/>
    <property type="match status" value="1"/>
</dbReference>
<name>A0ABN8VYG6_9BACT</name>
<keyword evidence="1" id="KW-0238">DNA-binding</keyword>
<dbReference type="PRINTS" id="PR00040">
    <property type="entry name" value="HTHMERR"/>
</dbReference>
<dbReference type="Pfam" id="PF13411">
    <property type="entry name" value="MerR_1"/>
    <property type="match status" value="1"/>
</dbReference>
<evidence type="ECO:0000256" key="1">
    <source>
        <dbReference type="ARBA" id="ARBA00023125"/>
    </source>
</evidence>
<dbReference type="SMART" id="SM00422">
    <property type="entry name" value="HTH_MERR"/>
    <property type="match status" value="1"/>
</dbReference>
<feature type="domain" description="HTH merR-type" evidence="2">
    <location>
        <begin position="1"/>
        <end position="70"/>
    </location>
</feature>
<dbReference type="InterPro" id="IPR000551">
    <property type="entry name" value="MerR-type_HTH_dom"/>
</dbReference>
<evidence type="ECO:0000313" key="4">
    <source>
        <dbReference type="Proteomes" id="UP001157733"/>
    </source>
</evidence>
<keyword evidence="4" id="KW-1185">Reference proteome</keyword>